<dbReference type="Pfam" id="PF00430">
    <property type="entry name" value="ATP-synt_B"/>
    <property type="match status" value="1"/>
</dbReference>
<feature type="coiled-coil region" evidence="14">
    <location>
        <begin position="72"/>
        <end position="125"/>
    </location>
</feature>
<evidence type="ECO:0000256" key="4">
    <source>
        <dbReference type="ARBA" id="ARBA00022692"/>
    </source>
</evidence>
<keyword evidence="9 12" id="KW-0066">ATP synthesis</keyword>
<dbReference type="GO" id="GO:0046961">
    <property type="term" value="F:proton-transporting ATPase activity, rotational mechanism"/>
    <property type="evidence" value="ECO:0007669"/>
    <property type="project" value="TreeGrafter"/>
</dbReference>
<comment type="similarity">
    <text evidence="1 12 13">Belongs to the ATPase B chain family.</text>
</comment>
<name>A0A315ZNW0_9FIRM</name>
<keyword evidence="4 12" id="KW-0812">Transmembrane</keyword>
<protein>
    <recommendedName>
        <fullName evidence="12">ATP synthase subunit b</fullName>
    </recommendedName>
    <alternativeName>
        <fullName evidence="12">ATP synthase F(0) sector subunit b</fullName>
    </alternativeName>
    <alternativeName>
        <fullName evidence="12">ATPase subunit I</fullName>
    </alternativeName>
    <alternativeName>
        <fullName evidence="12">F-type ATPase subunit b</fullName>
        <shortName evidence="12">F-ATPase subunit b</shortName>
    </alternativeName>
</protein>
<keyword evidence="2 12" id="KW-0813">Transport</keyword>
<reference evidence="16" key="1">
    <citation type="submission" date="2017-07" db="EMBL/GenBank/DDBJ databases">
        <authorList>
            <person name="Varghese N."/>
            <person name="Submissions S."/>
        </authorList>
    </citation>
    <scope>NUCLEOTIDE SEQUENCE [LARGE SCALE GENOMIC DNA]</scope>
    <source>
        <strain evidence="16">NLAE-zl-C134</strain>
    </source>
</reference>
<gene>
    <name evidence="12" type="primary">atpF</name>
    <name evidence="15" type="ORF">SAMN05216529_12240</name>
</gene>
<evidence type="ECO:0000256" key="6">
    <source>
        <dbReference type="ARBA" id="ARBA00022989"/>
    </source>
</evidence>
<keyword evidence="12" id="KW-1003">Cell membrane</keyword>
<dbReference type="InterPro" id="IPR050059">
    <property type="entry name" value="ATP_synthase_B_chain"/>
</dbReference>
<evidence type="ECO:0000256" key="5">
    <source>
        <dbReference type="ARBA" id="ARBA00022781"/>
    </source>
</evidence>
<evidence type="ECO:0000256" key="8">
    <source>
        <dbReference type="ARBA" id="ARBA00023136"/>
    </source>
</evidence>
<dbReference type="GO" id="GO:0045259">
    <property type="term" value="C:proton-transporting ATP synthase complex"/>
    <property type="evidence" value="ECO:0007669"/>
    <property type="project" value="UniProtKB-KW"/>
</dbReference>
<dbReference type="CDD" id="cd06503">
    <property type="entry name" value="ATP-synt_Fo_b"/>
    <property type="match status" value="1"/>
</dbReference>
<evidence type="ECO:0000256" key="7">
    <source>
        <dbReference type="ARBA" id="ARBA00023065"/>
    </source>
</evidence>
<keyword evidence="6 12" id="KW-1133">Transmembrane helix</keyword>
<dbReference type="AlphaFoldDB" id="A0A315ZNW0"/>
<evidence type="ECO:0000256" key="12">
    <source>
        <dbReference type="HAMAP-Rule" id="MF_01398"/>
    </source>
</evidence>
<keyword evidence="5 12" id="KW-0375">Hydrogen ion transport</keyword>
<evidence type="ECO:0000256" key="1">
    <source>
        <dbReference type="ARBA" id="ARBA00005513"/>
    </source>
</evidence>
<keyword evidence="16" id="KW-1185">Reference proteome</keyword>
<dbReference type="GO" id="GO:0005886">
    <property type="term" value="C:plasma membrane"/>
    <property type="evidence" value="ECO:0007669"/>
    <property type="project" value="UniProtKB-SubCell"/>
</dbReference>
<accession>A0A315ZNW0</accession>
<comment type="subunit">
    <text evidence="12">F-type ATPases have 2 components, F(1) - the catalytic core - and F(0) - the membrane proton channel. F(1) has five subunits: alpha(3), beta(3), gamma(1), delta(1), epsilon(1). F(0) has three main subunits: a(1), b(2) and c(10-14). The alpha and beta chains form an alternating ring which encloses part of the gamma chain. F(1) is attached to F(0) by a central stalk formed by the gamma and epsilon chains, while a peripheral stalk is formed by the delta and b chains.</text>
</comment>
<dbReference type="GO" id="GO:0046933">
    <property type="term" value="F:proton-transporting ATP synthase activity, rotational mechanism"/>
    <property type="evidence" value="ECO:0007669"/>
    <property type="project" value="UniProtKB-UniRule"/>
</dbReference>
<evidence type="ECO:0000256" key="13">
    <source>
        <dbReference type="RuleBase" id="RU003848"/>
    </source>
</evidence>
<keyword evidence="8 12" id="KW-0472">Membrane</keyword>
<dbReference type="InterPro" id="IPR002146">
    <property type="entry name" value="ATP_synth_b/b'su_bac/chlpt"/>
</dbReference>
<feature type="transmembrane region" description="Helical" evidence="12">
    <location>
        <begin position="25"/>
        <end position="47"/>
    </location>
</feature>
<proteinExistence type="inferred from homology"/>
<comment type="subcellular location">
    <subcellularLocation>
        <location evidence="12">Cell membrane</location>
        <topology evidence="12">Single-pass membrane protein</topology>
    </subcellularLocation>
    <subcellularLocation>
        <location evidence="11">Endomembrane system</location>
        <topology evidence="11">Single-pass membrane protein</topology>
    </subcellularLocation>
</comment>
<evidence type="ECO:0000256" key="3">
    <source>
        <dbReference type="ARBA" id="ARBA00022547"/>
    </source>
</evidence>
<evidence type="ECO:0000256" key="11">
    <source>
        <dbReference type="ARBA" id="ARBA00037847"/>
    </source>
</evidence>
<evidence type="ECO:0000313" key="16">
    <source>
        <dbReference type="Proteomes" id="UP000254051"/>
    </source>
</evidence>
<dbReference type="HAMAP" id="MF_01398">
    <property type="entry name" value="ATP_synth_b_bprime"/>
    <property type="match status" value="1"/>
</dbReference>
<keyword evidence="7 12" id="KW-0406">Ion transport</keyword>
<dbReference type="GO" id="GO:0012505">
    <property type="term" value="C:endomembrane system"/>
    <property type="evidence" value="ECO:0007669"/>
    <property type="project" value="UniProtKB-SubCell"/>
</dbReference>
<evidence type="ECO:0000256" key="9">
    <source>
        <dbReference type="ARBA" id="ARBA00023310"/>
    </source>
</evidence>
<evidence type="ECO:0000256" key="10">
    <source>
        <dbReference type="ARBA" id="ARBA00025198"/>
    </source>
</evidence>
<keyword evidence="3 12" id="KW-0138">CF(0)</keyword>
<dbReference type="PANTHER" id="PTHR33445">
    <property type="entry name" value="ATP SYNTHASE SUBUNIT B', CHLOROPLASTIC"/>
    <property type="match status" value="1"/>
</dbReference>
<comment type="function">
    <text evidence="12">Component of the F(0) channel, it forms part of the peripheral stalk, linking F(1) to F(0).</text>
</comment>
<dbReference type="Proteomes" id="UP000254051">
    <property type="component" value="Unassembled WGS sequence"/>
</dbReference>
<keyword evidence="14" id="KW-0175">Coiled coil</keyword>
<organism evidence="15 16">
    <name type="scientific">Faecalicatena contorta</name>
    <dbReference type="NCBI Taxonomy" id="39482"/>
    <lineage>
        <taxon>Bacteria</taxon>
        <taxon>Bacillati</taxon>
        <taxon>Bacillota</taxon>
        <taxon>Clostridia</taxon>
        <taxon>Lachnospirales</taxon>
        <taxon>Lachnospiraceae</taxon>
        <taxon>Faecalicatena</taxon>
    </lineage>
</organism>
<comment type="function">
    <text evidence="10 12">F(1)F(0) ATP synthase produces ATP from ADP in the presence of a proton or sodium gradient. F-type ATPases consist of two structural domains, F(1) containing the extramembraneous catalytic core and F(0) containing the membrane proton channel, linked together by a central stalk and a peripheral stalk. During catalysis, ATP synthesis in the catalytic domain of F(1) is coupled via a rotary mechanism of the central stalk subunits to proton translocation.</text>
</comment>
<dbReference type="PANTHER" id="PTHR33445:SF2">
    <property type="entry name" value="ATP SYNTHASE SUBUNIT B', CHLOROPLASTIC"/>
    <property type="match status" value="1"/>
</dbReference>
<evidence type="ECO:0000256" key="14">
    <source>
        <dbReference type="SAM" id="Coils"/>
    </source>
</evidence>
<dbReference type="RefSeq" id="WP_109714557.1">
    <property type="nucleotide sequence ID" value="NZ_QGDS01000022.1"/>
</dbReference>
<evidence type="ECO:0000313" key="15">
    <source>
        <dbReference type="EMBL" id="SUQ16151.1"/>
    </source>
</evidence>
<sequence>MHSQIVFLAQTVPSGRVFGLDLQTLISIGIQLVNGIILAAALGFILYKPVKEFMRKRTEGIQSKIEDTDATMVKAQELIAEYDIKIKDIDKERIKILEAARLKAADEGKLILEEAKKEASEIKKRSMDSVLADKKRLQEETRLYIIEMASFMAEKYITQKIDNETQDKVFEEALAQMEIAQW</sequence>
<dbReference type="EMBL" id="UHJJ01000022">
    <property type="protein sequence ID" value="SUQ16151.1"/>
    <property type="molecule type" value="Genomic_DNA"/>
</dbReference>
<dbReference type="OrthoDB" id="2055033at2"/>
<evidence type="ECO:0000256" key="2">
    <source>
        <dbReference type="ARBA" id="ARBA00022448"/>
    </source>
</evidence>